<dbReference type="InterPro" id="IPR000160">
    <property type="entry name" value="GGDEF_dom"/>
</dbReference>
<dbReference type="Gene3D" id="3.30.450.40">
    <property type="match status" value="2"/>
</dbReference>
<dbReference type="CDD" id="cd01949">
    <property type="entry name" value="GGDEF"/>
    <property type="match status" value="1"/>
</dbReference>
<dbReference type="Gene3D" id="3.30.70.270">
    <property type="match status" value="1"/>
</dbReference>
<dbReference type="RefSeq" id="WP_061575956.1">
    <property type="nucleotide sequence ID" value="NZ_LQYI01000195.1"/>
</dbReference>
<sequence length="623" mass="71254">MEKKKENHLILYYKSRLLDLMNLEAASSLDDWVAVVADVLSADHIVYYKPDSENTKFYKICSFYNPFRHDVELVVPSGKIKALKTASQVVTNGKLKKDPYLKQFNIAFFIPEKNMEDGCLLLSIPNELFGELSDADLQAFVRESRNFLQLKYELSVVEADRKRYIELFQVTGKFHSSMDTDTILAEIIYTLKRLYPVFDYTLMLSDDYHHNLDLPIKSLQYDAVDEMALESYVNGQVHLATVWRTNETMLYAPLRGKQGVYGVLQVITFTNYEFNRSDLEFISLLANTAGSALENAKLYQQSMQSIEELRLINSVSRQLNKSANLKETVDFLMKQISSSFDTQAIGFVMMENGKMDLLEGSSPIFEEKEGARYLEFANRSFAEKKESLFISNLNRRFPGRNYRFSSLMAVPIIQEDDLKGFCLVLHEAPYHFSFDRFKLFQSLIYQSGMALTNSMLRERLEKMVITDHLTQLFAKNYLNSWMETSIGEDEQGTLILLDIDDFKKVNDTYGHQTGDEILIQVAKLIKENIRSTDIGARWGGEEMAIYLPGVPLQTGVQVAKRVLAAVEKNTNPPVTISCGVSYWNKEMNETAESLFNRADAGLYHAKSLGKNQVVISDMEMKAN</sequence>
<dbReference type="InterPro" id="IPR029787">
    <property type="entry name" value="Nucleotide_cyclase"/>
</dbReference>
<dbReference type="Pfam" id="PF01590">
    <property type="entry name" value="GAF"/>
    <property type="match status" value="1"/>
</dbReference>
<dbReference type="EMBL" id="LQYI01000195">
    <property type="protein sequence ID" value="KYC59028.1"/>
    <property type="molecule type" value="Genomic_DNA"/>
</dbReference>
<dbReference type="AlphaFoldDB" id="A0A150JPJ4"/>
<dbReference type="InterPro" id="IPR050469">
    <property type="entry name" value="Diguanylate_Cyclase"/>
</dbReference>
<evidence type="ECO:0000259" key="1">
    <source>
        <dbReference type="PROSITE" id="PS50887"/>
    </source>
</evidence>
<dbReference type="Proteomes" id="UP000075304">
    <property type="component" value="Unassembled WGS sequence"/>
</dbReference>
<feature type="domain" description="GGDEF" evidence="1">
    <location>
        <begin position="490"/>
        <end position="618"/>
    </location>
</feature>
<dbReference type="PANTHER" id="PTHR45138:SF9">
    <property type="entry name" value="DIGUANYLATE CYCLASE DGCM-RELATED"/>
    <property type="match status" value="1"/>
</dbReference>
<dbReference type="PROSITE" id="PS50887">
    <property type="entry name" value="GGDEF"/>
    <property type="match status" value="1"/>
</dbReference>
<proteinExistence type="predicted"/>
<reference evidence="2 3" key="1">
    <citation type="submission" date="2016-01" db="EMBL/GenBank/DDBJ databases">
        <title>Genome Sequences of Twelve Sporeforming Bacillus Species Isolated from Foods.</title>
        <authorList>
            <person name="Berendsen E.M."/>
            <person name="Wells-Bennik M.H."/>
            <person name="Krawcyk A.O."/>
            <person name="De Jong A."/>
            <person name="Holsappel S."/>
            <person name="Eijlander R.T."/>
            <person name="Kuipers O.P."/>
        </authorList>
    </citation>
    <scope>NUCLEOTIDE SEQUENCE [LARGE SCALE GENOMIC DNA]</scope>
    <source>
        <strain evidence="2 3">B4099</strain>
    </source>
</reference>
<gene>
    <name evidence="2" type="ORF">B4099_2644</name>
</gene>
<dbReference type="GO" id="GO:0052621">
    <property type="term" value="F:diguanylate cyclase activity"/>
    <property type="evidence" value="ECO:0007669"/>
    <property type="project" value="TreeGrafter"/>
</dbReference>
<dbReference type="NCBIfam" id="TIGR00254">
    <property type="entry name" value="GGDEF"/>
    <property type="match status" value="1"/>
</dbReference>
<dbReference type="FunFam" id="3.30.70.270:FF:000001">
    <property type="entry name" value="Diguanylate cyclase domain protein"/>
    <property type="match status" value="1"/>
</dbReference>
<organism evidence="2 3">
    <name type="scientific">Heyndrickxia coagulans</name>
    <name type="common">Weizmannia coagulans</name>
    <dbReference type="NCBI Taxonomy" id="1398"/>
    <lineage>
        <taxon>Bacteria</taxon>
        <taxon>Bacillati</taxon>
        <taxon>Bacillota</taxon>
        <taxon>Bacilli</taxon>
        <taxon>Bacillales</taxon>
        <taxon>Bacillaceae</taxon>
        <taxon>Heyndrickxia</taxon>
    </lineage>
</organism>
<dbReference type="InterPro" id="IPR043128">
    <property type="entry name" value="Rev_trsase/Diguanyl_cyclase"/>
</dbReference>
<dbReference type="InterPro" id="IPR029016">
    <property type="entry name" value="GAF-like_dom_sf"/>
</dbReference>
<dbReference type="SUPFAM" id="SSF55073">
    <property type="entry name" value="Nucleotide cyclase"/>
    <property type="match status" value="1"/>
</dbReference>
<name>A0A150JPJ4_HEYCO</name>
<evidence type="ECO:0000313" key="2">
    <source>
        <dbReference type="EMBL" id="KYC59028.1"/>
    </source>
</evidence>
<evidence type="ECO:0000313" key="3">
    <source>
        <dbReference type="Proteomes" id="UP000075304"/>
    </source>
</evidence>
<protein>
    <recommendedName>
        <fullName evidence="1">GGDEF domain-containing protein</fullName>
    </recommendedName>
</protein>
<dbReference type="GO" id="GO:0043709">
    <property type="term" value="P:cell adhesion involved in single-species biofilm formation"/>
    <property type="evidence" value="ECO:0007669"/>
    <property type="project" value="TreeGrafter"/>
</dbReference>
<dbReference type="PATRIC" id="fig|1398.25.peg.2431"/>
<dbReference type="GO" id="GO:0005886">
    <property type="term" value="C:plasma membrane"/>
    <property type="evidence" value="ECO:0007669"/>
    <property type="project" value="TreeGrafter"/>
</dbReference>
<dbReference type="PANTHER" id="PTHR45138">
    <property type="entry name" value="REGULATORY COMPONENTS OF SENSORY TRANSDUCTION SYSTEM"/>
    <property type="match status" value="1"/>
</dbReference>
<accession>A0A150JPJ4</accession>
<comment type="caution">
    <text evidence="2">The sequence shown here is derived from an EMBL/GenBank/DDBJ whole genome shotgun (WGS) entry which is preliminary data.</text>
</comment>
<dbReference type="Pfam" id="PF00990">
    <property type="entry name" value="GGDEF"/>
    <property type="match status" value="1"/>
</dbReference>
<dbReference type="SUPFAM" id="SSF55781">
    <property type="entry name" value="GAF domain-like"/>
    <property type="match status" value="2"/>
</dbReference>
<dbReference type="GO" id="GO:1902201">
    <property type="term" value="P:negative regulation of bacterial-type flagellum-dependent cell motility"/>
    <property type="evidence" value="ECO:0007669"/>
    <property type="project" value="TreeGrafter"/>
</dbReference>
<dbReference type="SMART" id="SM00267">
    <property type="entry name" value="GGDEF"/>
    <property type="match status" value="1"/>
</dbReference>
<dbReference type="InterPro" id="IPR003018">
    <property type="entry name" value="GAF"/>
</dbReference>